<dbReference type="SUPFAM" id="SSF54285">
    <property type="entry name" value="MoaD/ThiS"/>
    <property type="match status" value="1"/>
</dbReference>
<dbReference type="InterPro" id="IPR016155">
    <property type="entry name" value="Mopterin_synth/thiamin_S_b"/>
</dbReference>
<reference evidence="1 2" key="1">
    <citation type="submission" date="2019-10" db="EMBL/GenBank/DDBJ databases">
        <title>Two novel species isolated from a subtropical stream in China.</title>
        <authorList>
            <person name="Lu H."/>
        </authorList>
    </citation>
    <scope>NUCLEOTIDE SEQUENCE [LARGE SCALE GENOMIC DNA]</scope>
    <source>
        <strain evidence="1 2">FT103W</strain>
    </source>
</reference>
<evidence type="ECO:0000313" key="2">
    <source>
        <dbReference type="Proteomes" id="UP000444318"/>
    </source>
</evidence>
<dbReference type="PANTHER" id="PTHR38031:SF1">
    <property type="entry name" value="SULFUR CARRIER PROTEIN CYSO"/>
    <property type="match status" value="1"/>
</dbReference>
<sequence length="90" mass="9931">MSVQVHLPTIMRTLTEDQKTVVVSGTSIQEVIHELERNYPGMQGRLMQDGQLHRFVNIYLNDDDIRFQQGLASAVKPGDAITILPAVAGG</sequence>
<dbReference type="Proteomes" id="UP000444318">
    <property type="component" value="Unassembled WGS sequence"/>
</dbReference>
<dbReference type="AlphaFoldDB" id="A0A843S1E4"/>
<gene>
    <name evidence="1" type="ORF">GEV01_00915</name>
</gene>
<dbReference type="InterPro" id="IPR052045">
    <property type="entry name" value="Sulfur_Carrier/Prot_Modifier"/>
</dbReference>
<dbReference type="Gene3D" id="3.10.20.30">
    <property type="match status" value="1"/>
</dbReference>
<dbReference type="InterPro" id="IPR012675">
    <property type="entry name" value="Beta-grasp_dom_sf"/>
</dbReference>
<dbReference type="RefSeq" id="WP_152800822.1">
    <property type="nucleotide sequence ID" value="NZ_WHUF01000001.1"/>
</dbReference>
<organism evidence="1 2">
    <name type="scientific">Rugamonas rivuli</name>
    <dbReference type="NCBI Taxonomy" id="2743358"/>
    <lineage>
        <taxon>Bacteria</taxon>
        <taxon>Pseudomonadati</taxon>
        <taxon>Pseudomonadota</taxon>
        <taxon>Betaproteobacteria</taxon>
        <taxon>Burkholderiales</taxon>
        <taxon>Oxalobacteraceae</taxon>
        <taxon>Telluria group</taxon>
        <taxon>Rugamonas</taxon>
    </lineage>
</organism>
<dbReference type="PANTHER" id="PTHR38031">
    <property type="entry name" value="SULFUR CARRIER PROTEIN SLR0821-RELATED"/>
    <property type="match status" value="1"/>
</dbReference>
<keyword evidence="2" id="KW-1185">Reference proteome</keyword>
<name>A0A843S1E4_9BURK</name>
<dbReference type="InterPro" id="IPR003749">
    <property type="entry name" value="ThiS/MoaD-like"/>
</dbReference>
<comment type="caution">
    <text evidence="1">The sequence shown here is derived from an EMBL/GenBank/DDBJ whole genome shotgun (WGS) entry which is preliminary data.</text>
</comment>
<accession>A0A843S1E4</accession>
<evidence type="ECO:0000313" key="1">
    <source>
        <dbReference type="EMBL" id="MQA18065.1"/>
    </source>
</evidence>
<proteinExistence type="predicted"/>
<dbReference type="EMBL" id="WHUF01000001">
    <property type="protein sequence ID" value="MQA18065.1"/>
    <property type="molecule type" value="Genomic_DNA"/>
</dbReference>
<dbReference type="Pfam" id="PF02597">
    <property type="entry name" value="ThiS"/>
    <property type="match status" value="1"/>
</dbReference>
<protein>
    <submittedName>
        <fullName evidence="1">Molybdopterin synthase sulfur carrier subunit</fullName>
    </submittedName>
</protein>